<feature type="transmembrane region" description="Helical" evidence="1">
    <location>
        <begin position="577"/>
        <end position="602"/>
    </location>
</feature>
<evidence type="ECO:0000313" key="4">
    <source>
        <dbReference type="Proteomes" id="UP000050509"/>
    </source>
</evidence>
<reference evidence="3 4" key="1">
    <citation type="submission" date="2015-09" db="EMBL/GenBank/DDBJ databases">
        <title>Draft genome sequence of Kouleothrix aurantiaca JCM 19913.</title>
        <authorList>
            <person name="Hemp J."/>
        </authorList>
    </citation>
    <scope>NUCLEOTIDE SEQUENCE [LARGE SCALE GENOMIC DNA]</scope>
    <source>
        <strain evidence="3 4">COM-B</strain>
    </source>
</reference>
<feature type="transmembrane region" description="Helical" evidence="1">
    <location>
        <begin position="379"/>
        <end position="399"/>
    </location>
</feature>
<sequence>MRRAVIGTALVLGLVILLVPLYILWLVWSGSGGSPPDGLLTLNMKDSTRLAERTPAAIAAATSRALFPDGTDGAPNGVVLASADTWQAAVVAAPLLRWVNGPLLLPDGTTDVGAEVARLRPRGVAALGGATTIQIGSNQPASAGTGTQIPGNNPAELAASVDDIVARIAGAAQPNIWLVPEDPSYAVPAAYWAAQSGDSVLFGGSPLPDATRRALERRGGQARIYLVGANATNEDLSRYGTVQRVVAWDGISAAVAMAEYRDEAADAGWGLDASRPIATHNFVLANRDDPLAAVAGLSLARFGKFGPLLWVERDRIPPATEQYLWKMRPEFFVTPAEGPFNHLWILGDVERISITTQGWADNSQEIGAYRFQEDGLSGLEMLLVVWVAAGFACGLWIFLHSLRRIPQMSAMMRATWTLLGLVLGPLAVWLYRRSYHKVPWMRHGQMAMWQRQGFGPALAASAMNRGFDGPLMLVISWIVTALGLPLLIFRGPVFWLGNSMMLSIFIAYFGALLLHWLLMHAAMFMEHEQLSYGQAVRRAFQPAFLSMTAMAIGMMGFMWWIQMMELMMEEMPTDDEIMWWGTVVVSILAGWLIALPIDAWLVRRKLQPGTM</sequence>
<dbReference type="Pfam" id="PF14342">
    <property type="entry name" value="DUF4396"/>
    <property type="match status" value="1"/>
</dbReference>
<keyword evidence="4" id="KW-1185">Reference proteome</keyword>
<feature type="transmembrane region" description="Helical" evidence="1">
    <location>
        <begin position="411"/>
        <end position="431"/>
    </location>
</feature>
<gene>
    <name evidence="3" type="ORF">SE17_00480</name>
</gene>
<keyword evidence="1" id="KW-0812">Transmembrane</keyword>
<accession>A0A0P9DB62</accession>
<evidence type="ECO:0000256" key="1">
    <source>
        <dbReference type="SAM" id="Phobius"/>
    </source>
</evidence>
<dbReference type="InterPro" id="IPR025509">
    <property type="entry name" value="DUF4396"/>
</dbReference>
<dbReference type="EMBL" id="LJCR01000004">
    <property type="protein sequence ID" value="KPV54964.1"/>
    <property type="molecule type" value="Genomic_DNA"/>
</dbReference>
<organism evidence="3 4">
    <name type="scientific">Kouleothrix aurantiaca</name>
    <dbReference type="NCBI Taxonomy" id="186479"/>
    <lineage>
        <taxon>Bacteria</taxon>
        <taxon>Bacillati</taxon>
        <taxon>Chloroflexota</taxon>
        <taxon>Chloroflexia</taxon>
        <taxon>Chloroflexales</taxon>
        <taxon>Roseiflexineae</taxon>
        <taxon>Roseiflexaceae</taxon>
        <taxon>Kouleothrix</taxon>
    </lineage>
</organism>
<feature type="transmembrane region" description="Helical" evidence="1">
    <location>
        <begin position="471"/>
        <end position="489"/>
    </location>
</feature>
<proteinExistence type="predicted"/>
<name>A0A0P9DB62_9CHLR</name>
<feature type="transmembrane region" description="Helical" evidence="1">
    <location>
        <begin position="6"/>
        <end position="28"/>
    </location>
</feature>
<comment type="caution">
    <text evidence="3">The sequence shown here is derived from an EMBL/GenBank/DDBJ whole genome shotgun (WGS) entry which is preliminary data.</text>
</comment>
<evidence type="ECO:0000313" key="3">
    <source>
        <dbReference type="EMBL" id="KPV54964.1"/>
    </source>
</evidence>
<evidence type="ECO:0000259" key="2">
    <source>
        <dbReference type="Pfam" id="PF14342"/>
    </source>
</evidence>
<feature type="transmembrane region" description="Helical" evidence="1">
    <location>
        <begin position="495"/>
        <end position="518"/>
    </location>
</feature>
<protein>
    <recommendedName>
        <fullName evidence="2">DUF4396 domain-containing protein</fullName>
    </recommendedName>
</protein>
<keyword evidence="1" id="KW-0472">Membrane</keyword>
<keyword evidence="1" id="KW-1133">Transmembrane helix</keyword>
<dbReference type="Proteomes" id="UP000050509">
    <property type="component" value="Unassembled WGS sequence"/>
</dbReference>
<dbReference type="AlphaFoldDB" id="A0A0P9DB62"/>
<feature type="domain" description="DUF4396" evidence="2">
    <location>
        <begin position="476"/>
        <end position="605"/>
    </location>
</feature>
<feature type="transmembrane region" description="Helical" evidence="1">
    <location>
        <begin position="539"/>
        <end position="561"/>
    </location>
</feature>